<evidence type="ECO:0000256" key="1">
    <source>
        <dbReference type="ARBA" id="ARBA00023015"/>
    </source>
</evidence>
<dbReference type="InterPro" id="IPR009057">
    <property type="entry name" value="Homeodomain-like_sf"/>
</dbReference>
<dbReference type="Pfam" id="PF00440">
    <property type="entry name" value="TetR_N"/>
    <property type="match status" value="1"/>
</dbReference>
<dbReference type="InterPro" id="IPR023772">
    <property type="entry name" value="DNA-bd_HTH_TetR-type_CS"/>
</dbReference>
<gene>
    <name evidence="6" type="ORF">ACS04_30560</name>
</gene>
<dbReference type="EMBL" id="LFML01000149">
    <property type="protein sequence ID" value="KMO94101.1"/>
    <property type="molecule type" value="Genomic_DNA"/>
</dbReference>
<protein>
    <recommendedName>
        <fullName evidence="5">HTH tetR-type domain-containing protein</fullName>
    </recommendedName>
</protein>
<dbReference type="SUPFAM" id="SSF48498">
    <property type="entry name" value="Tetracyclin repressor-like, C-terminal domain"/>
    <property type="match status" value="1"/>
</dbReference>
<dbReference type="Proteomes" id="UP000035932">
    <property type="component" value="Unassembled WGS sequence"/>
</dbReference>
<name>A0A0J7A9Y3_9ACTN</name>
<dbReference type="GO" id="GO:0000976">
    <property type="term" value="F:transcription cis-regulatory region binding"/>
    <property type="evidence" value="ECO:0007669"/>
    <property type="project" value="TreeGrafter"/>
</dbReference>
<feature type="DNA-binding region" description="H-T-H motif" evidence="4">
    <location>
        <begin position="31"/>
        <end position="50"/>
    </location>
</feature>
<dbReference type="InterPro" id="IPR050109">
    <property type="entry name" value="HTH-type_TetR-like_transc_reg"/>
</dbReference>
<evidence type="ECO:0000256" key="2">
    <source>
        <dbReference type="ARBA" id="ARBA00023125"/>
    </source>
</evidence>
<reference evidence="6 7" key="1">
    <citation type="submission" date="2015-06" db="EMBL/GenBank/DDBJ databases">
        <title>Recapitulation of the evolution of biosynthetic gene clusters reveals hidden chemical diversity on bacterial genomes.</title>
        <authorList>
            <person name="Cruz-Morales P."/>
            <person name="Martinez-Guerrero C."/>
            <person name="Morales-Escalante M.A."/>
            <person name="Yanez-Guerra L.A."/>
            <person name="Kopp J.F."/>
            <person name="Feldmann J."/>
            <person name="Ramos-Aboites H.E."/>
            <person name="Barona-Gomez F."/>
        </authorList>
    </citation>
    <scope>NUCLEOTIDE SEQUENCE [LARGE SCALE GENOMIC DNA]</scope>
    <source>
        <strain evidence="6 7">ATCC 31245</strain>
    </source>
</reference>
<keyword evidence="2 4" id="KW-0238">DNA-binding</keyword>
<dbReference type="Gene3D" id="1.10.357.10">
    <property type="entry name" value="Tetracycline Repressor, domain 2"/>
    <property type="match status" value="1"/>
</dbReference>
<dbReference type="PATRIC" id="fig|66430.4.peg.2435"/>
<accession>A0A0J7A9Y3</accession>
<evidence type="ECO:0000259" key="5">
    <source>
        <dbReference type="PROSITE" id="PS50977"/>
    </source>
</evidence>
<dbReference type="STRING" id="66430.ACS04_30560"/>
<dbReference type="PANTHER" id="PTHR30055:SF234">
    <property type="entry name" value="HTH-TYPE TRANSCRIPTIONAL REGULATOR BETI"/>
    <property type="match status" value="1"/>
</dbReference>
<evidence type="ECO:0000313" key="7">
    <source>
        <dbReference type="Proteomes" id="UP000035932"/>
    </source>
</evidence>
<dbReference type="OrthoDB" id="3237195at2"/>
<evidence type="ECO:0000256" key="4">
    <source>
        <dbReference type="PROSITE-ProRule" id="PRU00335"/>
    </source>
</evidence>
<dbReference type="SUPFAM" id="SSF46689">
    <property type="entry name" value="Homeodomain-like"/>
    <property type="match status" value="1"/>
</dbReference>
<dbReference type="PROSITE" id="PS50977">
    <property type="entry name" value="HTH_TETR_2"/>
    <property type="match status" value="1"/>
</dbReference>
<dbReference type="InterPro" id="IPR047923">
    <property type="entry name" value="ArpA-like"/>
</dbReference>
<dbReference type="InterPro" id="IPR036271">
    <property type="entry name" value="Tet_transcr_reg_TetR-rel_C_sf"/>
</dbReference>
<dbReference type="AlphaFoldDB" id="A0A0J7A9Y3"/>
<evidence type="ECO:0000313" key="6">
    <source>
        <dbReference type="EMBL" id="KMO94101.1"/>
    </source>
</evidence>
<dbReference type="GO" id="GO:0003700">
    <property type="term" value="F:DNA-binding transcription factor activity"/>
    <property type="evidence" value="ECO:0007669"/>
    <property type="project" value="TreeGrafter"/>
</dbReference>
<keyword evidence="1" id="KW-0805">Transcription regulation</keyword>
<sequence>MVKQERAARTRETLIRSAAETFDRDGFSVASLTAISSLAGVSNGALHFHFPSKAALAHAVEESALTRLLALTGEAEGDELPAGASRVQLLVDVTHAIAGALRGDPVLRAGFALSGELSRPGPGDLRERWRHWVEDTLRLAELEGELRPEAAAGDVVTAVVAATVGFEVLAVRDEAWLSAATVTRFWRLLLPTLIPADRLAGFEAAGTDRRPG</sequence>
<keyword evidence="7" id="KW-1185">Reference proteome</keyword>
<keyword evidence="3" id="KW-0804">Transcription</keyword>
<dbReference type="PROSITE" id="PS01081">
    <property type="entry name" value="HTH_TETR_1"/>
    <property type="match status" value="1"/>
</dbReference>
<proteinExistence type="predicted"/>
<dbReference type="InterPro" id="IPR001647">
    <property type="entry name" value="HTH_TetR"/>
</dbReference>
<dbReference type="PRINTS" id="PR00455">
    <property type="entry name" value="HTHTETR"/>
</dbReference>
<dbReference type="NCBIfam" id="NF041196">
    <property type="entry name" value="ScbR_bind_reg"/>
    <property type="match status" value="1"/>
</dbReference>
<comment type="caution">
    <text evidence="6">The sequence shown here is derived from an EMBL/GenBank/DDBJ whole genome shotgun (WGS) entry which is preliminary data.</text>
</comment>
<dbReference type="PANTHER" id="PTHR30055">
    <property type="entry name" value="HTH-TYPE TRANSCRIPTIONAL REGULATOR RUTR"/>
    <property type="match status" value="1"/>
</dbReference>
<feature type="domain" description="HTH tetR-type" evidence="5">
    <location>
        <begin position="8"/>
        <end position="68"/>
    </location>
</feature>
<organism evidence="6 7">
    <name type="scientific">Streptomyces roseus</name>
    <dbReference type="NCBI Taxonomy" id="66430"/>
    <lineage>
        <taxon>Bacteria</taxon>
        <taxon>Bacillati</taxon>
        <taxon>Actinomycetota</taxon>
        <taxon>Actinomycetes</taxon>
        <taxon>Kitasatosporales</taxon>
        <taxon>Streptomycetaceae</taxon>
        <taxon>Streptomyces</taxon>
    </lineage>
</organism>
<evidence type="ECO:0000256" key="3">
    <source>
        <dbReference type="ARBA" id="ARBA00023163"/>
    </source>
</evidence>